<organism evidence="7 8">
    <name type="scientific">Candidatus Magnetominusculus xianensis</name>
    <dbReference type="NCBI Taxonomy" id="1748249"/>
    <lineage>
        <taxon>Bacteria</taxon>
        <taxon>Pseudomonadati</taxon>
        <taxon>Nitrospirota</taxon>
        <taxon>Nitrospiria</taxon>
        <taxon>Nitrospirales</taxon>
        <taxon>Nitrospiraceae</taxon>
        <taxon>Candidatus Magnetominusculus</taxon>
    </lineage>
</organism>
<accession>A0ABR5SJK3</accession>
<evidence type="ECO:0000256" key="2">
    <source>
        <dbReference type="ARBA" id="ARBA00022980"/>
    </source>
</evidence>
<reference evidence="7 8" key="1">
    <citation type="submission" date="2015-11" db="EMBL/GenBank/DDBJ databases">
        <authorList>
            <person name="Lin W."/>
        </authorList>
    </citation>
    <scope>NUCLEOTIDE SEQUENCE [LARGE SCALE GENOMIC DNA]</scope>
    <source>
        <strain evidence="7 8">HCH-1</strain>
    </source>
</reference>
<dbReference type="RefSeq" id="WP_085050998.1">
    <property type="nucleotide sequence ID" value="NZ_LNQR01000020.1"/>
</dbReference>
<comment type="caution">
    <text evidence="7">The sequence shown here is derived from an EMBL/GenBank/DDBJ whole genome shotgun (WGS) entry which is preliminary data.</text>
</comment>
<name>A0ABR5SJK3_9BACT</name>
<dbReference type="Pfam" id="PF01245">
    <property type="entry name" value="Ribosomal_L19"/>
    <property type="match status" value="1"/>
</dbReference>
<dbReference type="SUPFAM" id="SSF50104">
    <property type="entry name" value="Translation proteins SH3-like domain"/>
    <property type="match status" value="1"/>
</dbReference>
<dbReference type="GO" id="GO:0005840">
    <property type="term" value="C:ribosome"/>
    <property type="evidence" value="ECO:0007669"/>
    <property type="project" value="UniProtKB-KW"/>
</dbReference>
<dbReference type="EMBL" id="LNQR01000020">
    <property type="protein sequence ID" value="KWT92762.1"/>
    <property type="molecule type" value="Genomic_DNA"/>
</dbReference>
<keyword evidence="8" id="KW-1185">Reference proteome</keyword>
<dbReference type="Gene3D" id="2.30.30.790">
    <property type="match status" value="1"/>
</dbReference>
<evidence type="ECO:0000256" key="6">
    <source>
        <dbReference type="RuleBase" id="RU000559"/>
    </source>
</evidence>
<comment type="similarity">
    <text evidence="1 5 6">Belongs to the bacterial ribosomal protein bL19 family.</text>
</comment>
<dbReference type="InterPro" id="IPR008991">
    <property type="entry name" value="Translation_prot_SH3-like_sf"/>
</dbReference>
<evidence type="ECO:0000256" key="4">
    <source>
        <dbReference type="ARBA" id="ARBA00035171"/>
    </source>
</evidence>
<evidence type="ECO:0000313" key="8">
    <source>
        <dbReference type="Proteomes" id="UP000060487"/>
    </source>
</evidence>
<evidence type="ECO:0000256" key="1">
    <source>
        <dbReference type="ARBA" id="ARBA00005781"/>
    </source>
</evidence>
<dbReference type="PROSITE" id="PS01015">
    <property type="entry name" value="RIBOSOMAL_L19"/>
    <property type="match status" value="1"/>
</dbReference>
<keyword evidence="2 5" id="KW-0689">Ribosomal protein</keyword>
<dbReference type="PRINTS" id="PR00061">
    <property type="entry name" value="RIBOSOMALL19"/>
</dbReference>
<gene>
    <name evidence="5 7" type="primary">rplS</name>
    <name evidence="7" type="ORF">ASN18_0467</name>
</gene>
<dbReference type="PIRSF" id="PIRSF002191">
    <property type="entry name" value="Ribosomal_L19"/>
    <property type="match status" value="1"/>
</dbReference>
<keyword evidence="3 5" id="KW-0687">Ribonucleoprotein</keyword>
<evidence type="ECO:0000256" key="5">
    <source>
        <dbReference type="HAMAP-Rule" id="MF_00402"/>
    </source>
</evidence>
<dbReference type="PANTHER" id="PTHR15680:SF9">
    <property type="entry name" value="LARGE RIBOSOMAL SUBUNIT PROTEIN BL19M"/>
    <property type="match status" value="1"/>
</dbReference>
<dbReference type="InterPro" id="IPR001857">
    <property type="entry name" value="Ribosomal_bL19"/>
</dbReference>
<dbReference type="InterPro" id="IPR038657">
    <property type="entry name" value="Ribosomal_bL19_sf"/>
</dbReference>
<dbReference type="NCBIfam" id="TIGR01024">
    <property type="entry name" value="rplS_bact"/>
    <property type="match status" value="1"/>
</dbReference>
<sequence length="120" mass="13763">MNLVTALEENFRREIPAFNIGDTLKIHVRVVEGDKERIQPYEGIVIARKGAGVREMVTVRKMSFGVGVERIFPIHSPIIKQIDVVRRGDVRKAKLYYIRHKKGKDAKIKEKAREIKKAAV</sequence>
<evidence type="ECO:0000256" key="3">
    <source>
        <dbReference type="ARBA" id="ARBA00023274"/>
    </source>
</evidence>
<protein>
    <recommendedName>
        <fullName evidence="4 5">Large ribosomal subunit protein bL19</fullName>
    </recommendedName>
</protein>
<dbReference type="HAMAP" id="MF_00402">
    <property type="entry name" value="Ribosomal_bL19"/>
    <property type="match status" value="1"/>
</dbReference>
<dbReference type="InterPro" id="IPR018257">
    <property type="entry name" value="Ribosomal_bL19_CS"/>
</dbReference>
<proteinExistence type="inferred from homology"/>
<evidence type="ECO:0000313" key="7">
    <source>
        <dbReference type="EMBL" id="KWT92762.1"/>
    </source>
</evidence>
<dbReference type="Proteomes" id="UP000060487">
    <property type="component" value="Unassembled WGS sequence"/>
</dbReference>
<dbReference type="PANTHER" id="PTHR15680">
    <property type="entry name" value="RIBOSOMAL PROTEIN L19"/>
    <property type="match status" value="1"/>
</dbReference>
<comment type="function">
    <text evidence="5 6">This protein is located at the 30S-50S ribosomal subunit interface and may play a role in the structure and function of the aminoacyl-tRNA binding site.</text>
</comment>